<dbReference type="SUPFAM" id="SSF54106">
    <property type="entry name" value="LysM domain"/>
    <property type="match status" value="1"/>
</dbReference>
<feature type="domain" description="LysM" evidence="1">
    <location>
        <begin position="188"/>
        <end position="232"/>
    </location>
</feature>
<gene>
    <name evidence="2" type="ORF">PNE06_15630</name>
</gene>
<dbReference type="PANTHER" id="PTHR33734:SF22">
    <property type="entry name" value="MEMBRANE-BOUND LYTIC MUREIN TRANSGLYCOSYLASE D"/>
    <property type="match status" value="1"/>
</dbReference>
<dbReference type="AlphaFoldDB" id="A0AAW6CJW2"/>
<dbReference type="InterPro" id="IPR036779">
    <property type="entry name" value="LysM_dom_sf"/>
</dbReference>
<organism evidence="2 3">
    <name type="scientific">Flavonifractor plautii</name>
    <name type="common">Fusobacterium plautii</name>
    <dbReference type="NCBI Taxonomy" id="292800"/>
    <lineage>
        <taxon>Bacteria</taxon>
        <taxon>Bacillati</taxon>
        <taxon>Bacillota</taxon>
        <taxon>Clostridia</taxon>
        <taxon>Eubacteriales</taxon>
        <taxon>Oscillospiraceae</taxon>
        <taxon>Flavonifractor</taxon>
    </lineage>
</organism>
<dbReference type="Pfam" id="PF01476">
    <property type="entry name" value="LysM"/>
    <property type="match status" value="1"/>
</dbReference>
<comment type="caution">
    <text evidence="2">The sequence shown here is derived from an EMBL/GenBank/DDBJ whole genome shotgun (WGS) entry which is preliminary data.</text>
</comment>
<name>A0AAW6CJW2_FLAPL</name>
<sequence length="329" mass="34556">MTENQLRQKVADIINTWVGATKGSAKHLEILEIYNSHKPLARGYKMQVKDAYCAATVSAAYIKAGIAEYTGTECGVEKFVQIAKGKGIWVENDAHVCHVGGACVYDWDDTGKGDCTGAGDHIGIVTQVNSTAGTFVVTEGNMSGGKVGKRTMAINGKYIRGFICPDFAAIAKKLGGTSGGTATAGGPTVYTVKSGDTLSKIASTYGTTVDTLAEINAIQNRNLIRAGQVLMLQDTPQAAADKLEALGVINSPDYWADAAEAGKVQYLEILLKKAAQTITKAKPRTGTPQEGVAALVAAGVINTPDYWLANYDTFPSLDLLLCALGGAVK</sequence>
<dbReference type="SMART" id="SM00257">
    <property type="entry name" value="LysM"/>
    <property type="match status" value="1"/>
</dbReference>
<dbReference type="GO" id="GO:0008932">
    <property type="term" value="F:lytic endotransglycosylase activity"/>
    <property type="evidence" value="ECO:0007669"/>
    <property type="project" value="TreeGrafter"/>
</dbReference>
<evidence type="ECO:0000313" key="3">
    <source>
        <dbReference type="Proteomes" id="UP001211173"/>
    </source>
</evidence>
<reference evidence="2" key="1">
    <citation type="submission" date="2023-01" db="EMBL/GenBank/DDBJ databases">
        <title>Human gut microbiome strain richness.</title>
        <authorList>
            <person name="Chen-Liaw A."/>
        </authorList>
    </citation>
    <scope>NUCLEOTIDE SEQUENCE</scope>
    <source>
        <strain evidence="2">1001287st1_F4_1001285I_161205</strain>
    </source>
</reference>
<protein>
    <submittedName>
        <fullName evidence="2">LysM peptidoglycan-binding domain-containing protein</fullName>
    </submittedName>
</protein>
<dbReference type="PANTHER" id="PTHR33734">
    <property type="entry name" value="LYSM DOMAIN-CONTAINING GPI-ANCHORED PROTEIN 2"/>
    <property type="match status" value="1"/>
</dbReference>
<evidence type="ECO:0000259" key="1">
    <source>
        <dbReference type="PROSITE" id="PS51782"/>
    </source>
</evidence>
<dbReference type="Gene3D" id="3.10.350.10">
    <property type="entry name" value="LysM domain"/>
    <property type="match status" value="1"/>
</dbReference>
<accession>A0AAW6CJW2</accession>
<evidence type="ECO:0000313" key="2">
    <source>
        <dbReference type="EMBL" id="MDB7934515.1"/>
    </source>
</evidence>
<proteinExistence type="predicted"/>
<dbReference type="CDD" id="cd00118">
    <property type="entry name" value="LysM"/>
    <property type="match status" value="1"/>
</dbReference>
<dbReference type="RefSeq" id="WP_195384110.1">
    <property type="nucleotide sequence ID" value="NZ_JADMVZ010000013.1"/>
</dbReference>
<dbReference type="EMBL" id="JAQLWV010000025">
    <property type="protein sequence ID" value="MDB7934515.1"/>
    <property type="molecule type" value="Genomic_DNA"/>
</dbReference>
<dbReference type="InterPro" id="IPR018392">
    <property type="entry name" value="LysM"/>
</dbReference>
<dbReference type="PROSITE" id="PS51782">
    <property type="entry name" value="LYSM"/>
    <property type="match status" value="1"/>
</dbReference>
<dbReference type="Proteomes" id="UP001211173">
    <property type="component" value="Unassembled WGS sequence"/>
</dbReference>